<accession>L7MBN4</accession>
<protein>
    <submittedName>
        <fullName evidence="2">Putative 28 kDa metastriate family member</fullName>
    </submittedName>
</protein>
<dbReference type="InterPro" id="IPR024079">
    <property type="entry name" value="MetalloPept_cat_dom_sf"/>
</dbReference>
<evidence type="ECO:0000256" key="1">
    <source>
        <dbReference type="SAM" id="SignalP"/>
    </source>
</evidence>
<name>L7MBN4_RHIPC</name>
<evidence type="ECO:0000313" key="2">
    <source>
        <dbReference type="EMBL" id="JAA60554.1"/>
    </source>
</evidence>
<dbReference type="AlphaFoldDB" id="L7MBN4"/>
<dbReference type="GO" id="GO:0008237">
    <property type="term" value="F:metallopeptidase activity"/>
    <property type="evidence" value="ECO:0007669"/>
    <property type="project" value="InterPro"/>
</dbReference>
<reference evidence="2" key="1">
    <citation type="submission" date="2012-11" db="EMBL/GenBank/DDBJ databases">
        <authorList>
            <person name="Lucero-Rivera Y.E."/>
            <person name="Tovar-Ramirez D."/>
        </authorList>
    </citation>
    <scope>NUCLEOTIDE SEQUENCE</scope>
    <source>
        <tissue evidence="2">Salivary gland</tissue>
    </source>
</reference>
<dbReference type="EMBL" id="GACK01004480">
    <property type="protein sequence ID" value="JAA60554.1"/>
    <property type="molecule type" value="mRNA"/>
</dbReference>
<sequence length="262" mass="29959">MKPILVFFSACVIAAANRATVQESTTEDAKKIERAFSGKQQWWNVLPPDNTSEKIGDGVSVYAHIIYDSNYTGVTNRRDKGNSEDVTDPDIPMEDYFKKLFEQVQQYFMNHSINVNFTIRTVSLMNNLSVFQGNWFDEMKTLKKVEDYGHSLAESNNTIFYFYTWTKHLFAAPFLTTGRHHSTSDVETSGTFCSAKTSAAVIRHYYTSLIYWTTVKSTAVIFGSTHFARFSPEDRKKMNQTFSRCPVHISKEPTEIPEIPSC</sequence>
<feature type="signal peptide" evidence="1">
    <location>
        <begin position="1"/>
        <end position="16"/>
    </location>
</feature>
<feature type="chain" id="PRO_5003982014" evidence="1">
    <location>
        <begin position="17"/>
        <end position="262"/>
    </location>
</feature>
<organism evidence="2">
    <name type="scientific">Rhipicephalus pulchellus</name>
    <name type="common">Yellow backed tick</name>
    <name type="synonym">Dermacentor pulchellus</name>
    <dbReference type="NCBI Taxonomy" id="72859"/>
    <lineage>
        <taxon>Eukaryota</taxon>
        <taxon>Metazoa</taxon>
        <taxon>Ecdysozoa</taxon>
        <taxon>Arthropoda</taxon>
        <taxon>Chelicerata</taxon>
        <taxon>Arachnida</taxon>
        <taxon>Acari</taxon>
        <taxon>Parasitiformes</taxon>
        <taxon>Ixodida</taxon>
        <taxon>Ixodoidea</taxon>
        <taxon>Ixodidae</taxon>
        <taxon>Rhipicephalinae</taxon>
        <taxon>Rhipicephalus</taxon>
        <taxon>Rhipicephalus</taxon>
    </lineage>
</organism>
<dbReference type="Gene3D" id="3.40.390.10">
    <property type="entry name" value="Collagenase (Catalytic Domain)"/>
    <property type="match status" value="1"/>
</dbReference>
<proteinExistence type="evidence at transcript level"/>
<reference evidence="2" key="2">
    <citation type="journal article" date="2015" name="J. Proteomics">
        <title>Sexual differences in the sialomes of the zebra tick, Rhipicephalus pulchellus.</title>
        <authorList>
            <person name="Tan A.W."/>
            <person name="Francischetti I.M."/>
            <person name="Slovak M."/>
            <person name="Kini R.M."/>
            <person name="Ribeiro J.M."/>
        </authorList>
    </citation>
    <scope>NUCLEOTIDE SEQUENCE</scope>
    <source>
        <tissue evidence="2">Salivary gland</tissue>
    </source>
</reference>
<keyword evidence="1" id="KW-0732">Signal</keyword>